<sequence length="339" mass="38285">MKGSKLIESDTVKIEVFWDLSSAKYELGPEPVEEFYVLVMVDSEIGLVLGDVGEETLTKKFKTSSTPIAKVTLISRQEHCSGNTLYATKAQFCDTGIQHDIVIRCSGENEGLKHPVLSVCIDKKTVIRVKRLQWNFRGNQTIFLDGLLVDLLWDVHDWFYNPGSGYAVFMFRTRSGMDSRLWLEEKLLQKDQERVEFSLLIYARFEIRGHITDWSSLCSSVYSKIPRCKCLTSDSVLLLLLMSLLAKFHFHGSGFRTALGHFTVLHSLITEPEEILDEKLEIILGTTEDHTANLWAINGHFLSLSRTTALPSSKAIHVNAASALIGFPSIVRMQYDAFS</sequence>
<comment type="caution">
    <text evidence="1">The sequence shown here is derived from an EMBL/GenBank/DDBJ whole genome shotgun (WGS) entry which is preliminary data.</text>
</comment>
<dbReference type="EMBL" id="JAAWWB010000008">
    <property type="protein sequence ID" value="KAG6778083.1"/>
    <property type="molecule type" value="Genomic_DNA"/>
</dbReference>
<dbReference type="PANTHER" id="PTHR31972:SF48">
    <property type="entry name" value="OS04G0407500 PROTEIN"/>
    <property type="match status" value="1"/>
</dbReference>
<protein>
    <submittedName>
        <fullName evidence="1">Uncharacterized protein</fullName>
    </submittedName>
</protein>
<dbReference type="Proteomes" id="UP000886885">
    <property type="component" value="Chromosome 4D"/>
</dbReference>
<evidence type="ECO:0000313" key="2">
    <source>
        <dbReference type="Proteomes" id="UP000886885"/>
    </source>
</evidence>
<accession>A0A8X8A575</accession>
<reference evidence="1" key="1">
    <citation type="journal article" date="2020" name="bioRxiv">
        <title>Hybrid origin of Populus tomentosa Carr. identified through genome sequencing and phylogenomic analysis.</title>
        <authorList>
            <person name="An X."/>
            <person name="Gao K."/>
            <person name="Chen Z."/>
            <person name="Li J."/>
            <person name="Yang X."/>
            <person name="Yang X."/>
            <person name="Zhou J."/>
            <person name="Guo T."/>
            <person name="Zhao T."/>
            <person name="Huang S."/>
            <person name="Miao D."/>
            <person name="Khan W.U."/>
            <person name="Rao P."/>
            <person name="Ye M."/>
            <person name="Lei B."/>
            <person name="Liao W."/>
            <person name="Wang J."/>
            <person name="Ji L."/>
            <person name="Li Y."/>
            <person name="Guo B."/>
            <person name="Mustafa N.S."/>
            <person name="Li S."/>
            <person name="Yun Q."/>
            <person name="Keller S.R."/>
            <person name="Mao J."/>
            <person name="Zhang R."/>
            <person name="Strauss S.H."/>
        </authorList>
    </citation>
    <scope>NUCLEOTIDE SEQUENCE</scope>
    <source>
        <strain evidence="1">GM15</strain>
        <tissue evidence="1">Leaf</tissue>
    </source>
</reference>
<proteinExistence type="predicted"/>
<dbReference type="OrthoDB" id="678233at2759"/>
<gene>
    <name evidence="1" type="ORF">POTOM_017928</name>
</gene>
<dbReference type="InterPro" id="IPR008586">
    <property type="entry name" value="DUF868_pln"/>
</dbReference>
<organism evidence="1 2">
    <name type="scientific">Populus tomentosa</name>
    <name type="common">Chinese white poplar</name>
    <dbReference type="NCBI Taxonomy" id="118781"/>
    <lineage>
        <taxon>Eukaryota</taxon>
        <taxon>Viridiplantae</taxon>
        <taxon>Streptophyta</taxon>
        <taxon>Embryophyta</taxon>
        <taxon>Tracheophyta</taxon>
        <taxon>Spermatophyta</taxon>
        <taxon>Magnoliopsida</taxon>
        <taxon>eudicotyledons</taxon>
        <taxon>Gunneridae</taxon>
        <taxon>Pentapetalae</taxon>
        <taxon>rosids</taxon>
        <taxon>fabids</taxon>
        <taxon>Malpighiales</taxon>
        <taxon>Salicaceae</taxon>
        <taxon>Saliceae</taxon>
        <taxon>Populus</taxon>
    </lineage>
</organism>
<dbReference type="Pfam" id="PF05910">
    <property type="entry name" value="DUF868"/>
    <property type="match status" value="1"/>
</dbReference>
<name>A0A8X8A575_POPTO</name>
<keyword evidence="2" id="KW-1185">Reference proteome</keyword>
<dbReference type="AlphaFoldDB" id="A0A8X8A575"/>
<evidence type="ECO:0000313" key="1">
    <source>
        <dbReference type="EMBL" id="KAG6778083.1"/>
    </source>
</evidence>
<dbReference type="PANTHER" id="PTHR31972">
    <property type="entry name" value="EXPRESSED PROTEIN"/>
    <property type="match status" value="1"/>
</dbReference>